<accession>A0ABR1HW66</accession>
<feature type="region of interest" description="Disordered" evidence="1">
    <location>
        <begin position="1"/>
        <end position="75"/>
    </location>
</feature>
<proteinExistence type="predicted"/>
<feature type="region of interest" description="Disordered" evidence="1">
    <location>
        <begin position="182"/>
        <end position="235"/>
    </location>
</feature>
<evidence type="ECO:0000313" key="2">
    <source>
        <dbReference type="EMBL" id="KAK7425204.1"/>
    </source>
</evidence>
<feature type="compositionally biased region" description="Basic and acidic residues" evidence="1">
    <location>
        <begin position="443"/>
        <end position="454"/>
    </location>
</feature>
<dbReference type="Proteomes" id="UP001498476">
    <property type="component" value="Unassembled WGS sequence"/>
</dbReference>
<feature type="compositionally biased region" description="Low complexity" evidence="1">
    <location>
        <begin position="60"/>
        <end position="70"/>
    </location>
</feature>
<sequence>MGLPLFVAPIESDLPSKAADKNRATSPSRSSIRRHVRPDSRERRAAIRRHMSIRDRMANGSLRQSSSLSGRDGREDAGVRIIEPLHMEDLRRPRSFREVLRDMARTDDRSRERFEGQLHSLFNGNGHPEGEATDNDIDLGWWAGDPIPQSTRTRITAPGARSEDTWEARIRNEDSWERRWEPRREYSHTRQRISPLVQQPTPPRALAEDAPNRRQRTTIRDSAPMSELDGGQGPRNAILRHIRGMDGLGDRDRSLSPEVWDTLLTTLTPDPQPPSAGSSFASNVASQNAGVSSSTSLSISQSAEAVAFDQACESGCENSDTEAADNDQADLGRPHQRWDHLRRVRVRVPDYNLDGPVDGPVDGPIDGPADGPFSRSGASSSERLTARQRRLQREALEPPDIMVGGPGDIMPSSSSLNPAQLYGPRNAGLGPRWIGHMSVGASDDEHGTERRSLNRESSTASGNNTSPGDEEWAGMQRIVRSLARREDIPDEWWAEAGLSRTLPPDGTD</sequence>
<feature type="region of interest" description="Disordered" evidence="1">
    <location>
        <begin position="350"/>
        <end position="475"/>
    </location>
</feature>
<name>A0ABR1HW66_9HYPO</name>
<comment type="caution">
    <text evidence="2">The sequence shown here is derived from an EMBL/GenBank/DDBJ whole genome shotgun (WGS) entry which is preliminary data.</text>
</comment>
<protein>
    <submittedName>
        <fullName evidence="2">Uncharacterized protein</fullName>
    </submittedName>
</protein>
<organism evidence="2 3">
    <name type="scientific">Neonectria punicea</name>
    <dbReference type="NCBI Taxonomy" id="979145"/>
    <lineage>
        <taxon>Eukaryota</taxon>
        <taxon>Fungi</taxon>
        <taxon>Dikarya</taxon>
        <taxon>Ascomycota</taxon>
        <taxon>Pezizomycotina</taxon>
        <taxon>Sordariomycetes</taxon>
        <taxon>Hypocreomycetidae</taxon>
        <taxon>Hypocreales</taxon>
        <taxon>Nectriaceae</taxon>
        <taxon>Neonectria</taxon>
    </lineage>
</organism>
<evidence type="ECO:0000256" key="1">
    <source>
        <dbReference type="SAM" id="MobiDB-lite"/>
    </source>
</evidence>
<keyword evidence="3" id="KW-1185">Reference proteome</keyword>
<evidence type="ECO:0000313" key="3">
    <source>
        <dbReference type="Proteomes" id="UP001498476"/>
    </source>
</evidence>
<feature type="region of interest" description="Disordered" evidence="1">
    <location>
        <begin position="316"/>
        <end position="335"/>
    </location>
</feature>
<feature type="compositionally biased region" description="Acidic residues" evidence="1">
    <location>
        <begin position="319"/>
        <end position="328"/>
    </location>
</feature>
<feature type="compositionally biased region" description="Polar residues" evidence="1">
    <location>
        <begin position="455"/>
        <end position="467"/>
    </location>
</feature>
<gene>
    <name evidence="2" type="ORF">QQX98_000119</name>
</gene>
<dbReference type="EMBL" id="JAZAVJ010000001">
    <property type="protein sequence ID" value="KAK7425204.1"/>
    <property type="molecule type" value="Genomic_DNA"/>
</dbReference>
<reference evidence="2 3" key="1">
    <citation type="journal article" date="2025" name="Microbiol. Resour. Announc.">
        <title>Draft genome sequences for Neonectria magnoliae and Neonectria punicea, canker pathogens of Liriodendron tulipifera and Acer saccharum in West Virginia.</title>
        <authorList>
            <person name="Petronek H.M."/>
            <person name="Kasson M.T."/>
            <person name="Metheny A.M."/>
            <person name="Stauder C.M."/>
            <person name="Lovett B."/>
            <person name="Lynch S.C."/>
            <person name="Garnas J.R."/>
            <person name="Kasson L.R."/>
            <person name="Stajich J.E."/>
        </authorList>
    </citation>
    <scope>NUCLEOTIDE SEQUENCE [LARGE SCALE GENOMIC DNA]</scope>
    <source>
        <strain evidence="2 3">NRRL 64653</strain>
    </source>
</reference>